<name>A0A432Z2N5_9GAMM</name>
<dbReference type="PANTHER" id="PTHR42770">
    <property type="entry name" value="AMINO ACID TRANSPORTER-RELATED"/>
    <property type="match status" value="1"/>
</dbReference>
<dbReference type="EMBL" id="PIQE01000003">
    <property type="protein sequence ID" value="RUO72135.1"/>
    <property type="molecule type" value="Genomic_DNA"/>
</dbReference>
<reference evidence="8" key="1">
    <citation type="journal article" date="2018" name="Front. Microbiol.">
        <title>Genome-Based Analysis Reveals the Taxonomy and Diversity of the Family Idiomarinaceae.</title>
        <authorList>
            <person name="Liu Y."/>
            <person name="Lai Q."/>
            <person name="Shao Z."/>
        </authorList>
    </citation>
    <scope>NUCLEOTIDE SEQUENCE [LARGE SCALE GENOMIC DNA]</scope>
    <source>
        <strain evidence="8">c121</strain>
    </source>
</reference>
<dbReference type="RefSeq" id="WP_026860636.1">
    <property type="nucleotide sequence ID" value="NZ_PIQE01000003.1"/>
</dbReference>
<feature type="transmembrane region" description="Helical" evidence="6">
    <location>
        <begin position="152"/>
        <end position="171"/>
    </location>
</feature>
<keyword evidence="2" id="KW-1003">Cell membrane</keyword>
<gene>
    <name evidence="7" type="ORF">CWI80_10060</name>
</gene>
<dbReference type="AlphaFoldDB" id="A0A432Z2N5"/>
<feature type="transmembrane region" description="Helical" evidence="6">
    <location>
        <begin position="85"/>
        <end position="111"/>
    </location>
</feature>
<evidence type="ECO:0000313" key="8">
    <source>
        <dbReference type="Proteomes" id="UP000287022"/>
    </source>
</evidence>
<sequence>MTTQLVRSTGMVGAIMLGLGSILGTGVFVSLGFGYALAGDALLYAIAVAAFVALCNGLSSAQLAAAHPVSGGTYEYAYQYLNRHWAFVAGWVFICAKSASAAAALLASAYLLLASFMSGEIPAAAVIAVALLLLGALTVLVLCGVQRSNQVNGVLVTLTLLSLGVFVASLASTPVAESVANKAHTVSVSTVLSAVALLFVAYTGYGRVATLGEEVKQPRRTIPRAIVATLVVVMALYLLVGSVLVRHAPEFELTNFNLSQLLASGWQQEVVRLGAALAMIGVALNLLLGVSRVVLAMARRGDLPRAWARLNQARSAAPYATLVTALIIAVVAMFGSVIGAWSLSALTVLMYYGITNLAALKVPPSQRFIAKPWSIVGLFSCFALIFVVPVQFLWLGMGSLVFAWALRLRYQFLRQG</sequence>
<comment type="subcellular location">
    <subcellularLocation>
        <location evidence="1">Cell membrane</location>
        <topology evidence="1">Multi-pass membrane protein</topology>
    </subcellularLocation>
</comment>
<feature type="transmembrane region" description="Helical" evidence="6">
    <location>
        <begin position="275"/>
        <end position="298"/>
    </location>
</feature>
<dbReference type="InterPro" id="IPR002293">
    <property type="entry name" value="AA/rel_permease1"/>
</dbReference>
<evidence type="ECO:0000256" key="6">
    <source>
        <dbReference type="SAM" id="Phobius"/>
    </source>
</evidence>
<feature type="transmembrane region" description="Helical" evidence="6">
    <location>
        <begin position="41"/>
        <end position="64"/>
    </location>
</feature>
<protein>
    <submittedName>
        <fullName evidence="7">Amino acid permease</fullName>
    </submittedName>
</protein>
<accession>A0A432Z2N5</accession>
<dbReference type="PIRSF" id="PIRSF006060">
    <property type="entry name" value="AA_transporter"/>
    <property type="match status" value="1"/>
</dbReference>
<evidence type="ECO:0000256" key="2">
    <source>
        <dbReference type="ARBA" id="ARBA00022475"/>
    </source>
</evidence>
<evidence type="ECO:0000313" key="7">
    <source>
        <dbReference type="EMBL" id="RUO72135.1"/>
    </source>
</evidence>
<feature type="transmembrane region" description="Helical" evidence="6">
    <location>
        <begin position="183"/>
        <end position="205"/>
    </location>
</feature>
<organism evidence="7 8">
    <name type="scientific">Pseudidiomarina sediminum</name>
    <dbReference type="NCBI Taxonomy" id="431675"/>
    <lineage>
        <taxon>Bacteria</taxon>
        <taxon>Pseudomonadati</taxon>
        <taxon>Pseudomonadota</taxon>
        <taxon>Gammaproteobacteria</taxon>
        <taxon>Alteromonadales</taxon>
        <taxon>Idiomarinaceae</taxon>
        <taxon>Pseudidiomarina</taxon>
    </lineage>
</organism>
<dbReference type="InterPro" id="IPR050367">
    <property type="entry name" value="APC_superfamily"/>
</dbReference>
<keyword evidence="4 6" id="KW-1133">Transmembrane helix</keyword>
<dbReference type="Gene3D" id="1.20.1740.10">
    <property type="entry name" value="Amino acid/polyamine transporter I"/>
    <property type="match status" value="1"/>
</dbReference>
<comment type="caution">
    <text evidence="7">The sequence shown here is derived from an EMBL/GenBank/DDBJ whole genome shotgun (WGS) entry which is preliminary data.</text>
</comment>
<evidence type="ECO:0000256" key="5">
    <source>
        <dbReference type="ARBA" id="ARBA00023136"/>
    </source>
</evidence>
<feature type="transmembrane region" description="Helical" evidence="6">
    <location>
        <begin position="123"/>
        <end position="145"/>
    </location>
</feature>
<feature type="transmembrane region" description="Helical" evidence="6">
    <location>
        <begin position="372"/>
        <end position="405"/>
    </location>
</feature>
<dbReference type="GO" id="GO:0022857">
    <property type="term" value="F:transmembrane transporter activity"/>
    <property type="evidence" value="ECO:0007669"/>
    <property type="project" value="InterPro"/>
</dbReference>
<evidence type="ECO:0000256" key="1">
    <source>
        <dbReference type="ARBA" id="ARBA00004651"/>
    </source>
</evidence>
<proteinExistence type="predicted"/>
<keyword evidence="5 6" id="KW-0472">Membrane</keyword>
<dbReference type="PANTHER" id="PTHR42770:SF7">
    <property type="entry name" value="MEMBRANE PROTEIN"/>
    <property type="match status" value="1"/>
</dbReference>
<keyword evidence="8" id="KW-1185">Reference proteome</keyword>
<keyword evidence="3 6" id="KW-0812">Transmembrane</keyword>
<dbReference type="Pfam" id="PF13520">
    <property type="entry name" value="AA_permease_2"/>
    <property type="match status" value="1"/>
</dbReference>
<feature type="transmembrane region" description="Helical" evidence="6">
    <location>
        <begin position="12"/>
        <end position="35"/>
    </location>
</feature>
<dbReference type="GO" id="GO:0005886">
    <property type="term" value="C:plasma membrane"/>
    <property type="evidence" value="ECO:0007669"/>
    <property type="project" value="UniProtKB-SubCell"/>
</dbReference>
<feature type="transmembrane region" description="Helical" evidence="6">
    <location>
        <begin position="319"/>
        <end position="352"/>
    </location>
</feature>
<dbReference type="STRING" id="1122124.GCA_000423165_01908"/>
<evidence type="ECO:0000256" key="4">
    <source>
        <dbReference type="ARBA" id="ARBA00022989"/>
    </source>
</evidence>
<dbReference type="Proteomes" id="UP000287022">
    <property type="component" value="Unassembled WGS sequence"/>
</dbReference>
<evidence type="ECO:0000256" key="3">
    <source>
        <dbReference type="ARBA" id="ARBA00022692"/>
    </source>
</evidence>
<feature type="transmembrane region" description="Helical" evidence="6">
    <location>
        <begin position="225"/>
        <end position="245"/>
    </location>
</feature>